<dbReference type="InterPro" id="IPR051217">
    <property type="entry name" value="Insect_Cuticle_Struc_Prot"/>
</dbReference>
<dbReference type="PANTHER" id="PTHR12236:SF95">
    <property type="entry name" value="CUTICULAR PROTEIN 76BD, ISOFORM C-RELATED"/>
    <property type="match status" value="1"/>
</dbReference>
<dbReference type="GO" id="GO:0031012">
    <property type="term" value="C:extracellular matrix"/>
    <property type="evidence" value="ECO:0007669"/>
    <property type="project" value="TreeGrafter"/>
</dbReference>
<dbReference type="GO" id="GO:0005615">
    <property type="term" value="C:extracellular space"/>
    <property type="evidence" value="ECO:0007669"/>
    <property type="project" value="TreeGrafter"/>
</dbReference>
<reference evidence="3" key="2">
    <citation type="submission" date="2017-10" db="EMBL/GenBank/DDBJ databases">
        <title>Ladona fulva Genome sequencing and assembly.</title>
        <authorList>
            <person name="Murali S."/>
            <person name="Richards S."/>
            <person name="Bandaranaike D."/>
            <person name="Bellair M."/>
            <person name="Blankenburg K."/>
            <person name="Chao H."/>
            <person name="Dinh H."/>
            <person name="Doddapaneni H."/>
            <person name="Dugan-Rocha S."/>
            <person name="Elkadiri S."/>
            <person name="Gnanaolivu R."/>
            <person name="Hernandez B."/>
            <person name="Skinner E."/>
            <person name="Javaid M."/>
            <person name="Lee S."/>
            <person name="Li M."/>
            <person name="Ming W."/>
            <person name="Munidasa M."/>
            <person name="Muniz J."/>
            <person name="Nguyen L."/>
            <person name="Hughes D."/>
            <person name="Osuji N."/>
            <person name="Pu L.-L."/>
            <person name="Puazo M."/>
            <person name="Qu C."/>
            <person name="Quiroz J."/>
            <person name="Raj R."/>
            <person name="Weissenberger G."/>
            <person name="Xin Y."/>
            <person name="Zou X."/>
            <person name="Han Y."/>
            <person name="Worley K."/>
            <person name="Muzny D."/>
            <person name="Gibbs R."/>
        </authorList>
    </citation>
    <scope>NUCLEOTIDE SEQUENCE</scope>
    <source>
        <strain evidence="3">Sampled in the wild</strain>
    </source>
</reference>
<keyword evidence="4" id="KW-1185">Reference proteome</keyword>
<evidence type="ECO:0000256" key="1">
    <source>
        <dbReference type="ARBA" id="ARBA00022460"/>
    </source>
</evidence>
<protein>
    <recommendedName>
        <fullName evidence="5">Cuticle protein 19</fullName>
    </recommendedName>
</protein>
<keyword evidence="1 2" id="KW-0193">Cuticle</keyword>
<dbReference type="Proteomes" id="UP000792457">
    <property type="component" value="Unassembled WGS sequence"/>
</dbReference>
<dbReference type="PROSITE" id="PS51155">
    <property type="entry name" value="CHIT_BIND_RR_2"/>
    <property type="match status" value="1"/>
</dbReference>
<evidence type="ECO:0000313" key="4">
    <source>
        <dbReference type="Proteomes" id="UP000792457"/>
    </source>
</evidence>
<dbReference type="InterPro" id="IPR000618">
    <property type="entry name" value="Insect_cuticle"/>
</dbReference>
<reference evidence="3" key="1">
    <citation type="submission" date="2013-04" db="EMBL/GenBank/DDBJ databases">
        <authorList>
            <person name="Qu J."/>
            <person name="Murali S.C."/>
            <person name="Bandaranaike D."/>
            <person name="Bellair M."/>
            <person name="Blankenburg K."/>
            <person name="Chao H."/>
            <person name="Dinh H."/>
            <person name="Doddapaneni H."/>
            <person name="Downs B."/>
            <person name="Dugan-Rocha S."/>
            <person name="Elkadiri S."/>
            <person name="Gnanaolivu R.D."/>
            <person name="Hernandez B."/>
            <person name="Javaid M."/>
            <person name="Jayaseelan J.C."/>
            <person name="Lee S."/>
            <person name="Li M."/>
            <person name="Ming W."/>
            <person name="Munidasa M."/>
            <person name="Muniz J."/>
            <person name="Nguyen L."/>
            <person name="Ongeri F."/>
            <person name="Osuji N."/>
            <person name="Pu L.-L."/>
            <person name="Puazo M."/>
            <person name="Qu C."/>
            <person name="Quiroz J."/>
            <person name="Raj R."/>
            <person name="Weissenberger G."/>
            <person name="Xin Y."/>
            <person name="Zou X."/>
            <person name="Han Y."/>
            <person name="Richards S."/>
            <person name="Worley K."/>
            <person name="Muzny D."/>
            <person name="Gibbs R."/>
        </authorList>
    </citation>
    <scope>NUCLEOTIDE SEQUENCE</scope>
    <source>
        <strain evidence="3">Sampled in the wild</strain>
    </source>
</reference>
<accession>A0A8K0KK54</accession>
<dbReference type="InterPro" id="IPR031311">
    <property type="entry name" value="CHIT_BIND_RR_consensus"/>
</dbReference>
<comment type="caution">
    <text evidence="3">The sequence shown here is derived from an EMBL/GenBank/DDBJ whole genome shotgun (WGS) entry which is preliminary data.</text>
</comment>
<evidence type="ECO:0008006" key="5">
    <source>
        <dbReference type="Google" id="ProtNLM"/>
    </source>
</evidence>
<evidence type="ECO:0000256" key="2">
    <source>
        <dbReference type="PROSITE-ProRule" id="PRU00497"/>
    </source>
</evidence>
<dbReference type="PROSITE" id="PS00233">
    <property type="entry name" value="CHIT_BIND_RR_1"/>
    <property type="match status" value="1"/>
</dbReference>
<dbReference type="Pfam" id="PF00379">
    <property type="entry name" value="Chitin_bind_4"/>
    <property type="match status" value="1"/>
</dbReference>
<dbReference type="GO" id="GO:0042302">
    <property type="term" value="F:structural constituent of cuticle"/>
    <property type="evidence" value="ECO:0007669"/>
    <property type="project" value="UniProtKB-UniRule"/>
</dbReference>
<organism evidence="3 4">
    <name type="scientific">Ladona fulva</name>
    <name type="common">Scarce chaser dragonfly</name>
    <name type="synonym">Libellula fulva</name>
    <dbReference type="NCBI Taxonomy" id="123851"/>
    <lineage>
        <taxon>Eukaryota</taxon>
        <taxon>Metazoa</taxon>
        <taxon>Ecdysozoa</taxon>
        <taxon>Arthropoda</taxon>
        <taxon>Hexapoda</taxon>
        <taxon>Insecta</taxon>
        <taxon>Pterygota</taxon>
        <taxon>Palaeoptera</taxon>
        <taxon>Odonata</taxon>
        <taxon>Epiprocta</taxon>
        <taxon>Anisoptera</taxon>
        <taxon>Libelluloidea</taxon>
        <taxon>Libellulidae</taxon>
        <taxon>Ladona</taxon>
    </lineage>
</organism>
<name>A0A8K0KK54_LADFU</name>
<proteinExistence type="predicted"/>
<dbReference type="EMBL" id="KZ309070">
    <property type="protein sequence ID" value="KAG8236746.1"/>
    <property type="molecule type" value="Genomic_DNA"/>
</dbReference>
<dbReference type="PANTHER" id="PTHR12236">
    <property type="entry name" value="STRUCTURAL CONTITUENT OF CUTICLE"/>
    <property type="match status" value="1"/>
</dbReference>
<dbReference type="PRINTS" id="PR00947">
    <property type="entry name" value="CUTICLE"/>
</dbReference>
<dbReference type="AlphaFoldDB" id="A0A8K0KK54"/>
<gene>
    <name evidence="3" type="ORF">J437_LFUL017001</name>
</gene>
<evidence type="ECO:0000313" key="3">
    <source>
        <dbReference type="EMBL" id="KAG8236746.1"/>
    </source>
</evidence>
<dbReference type="OrthoDB" id="6348134at2759"/>
<sequence length="133" mass="15047">MTLSLLASTKVNGSREEEGFSSFKSHLKDENHRIKCYIAIFFFCDIENHAALYVFIQAYPKYQFNYGVNDPHTGDIKNQWEERDGDVVKGSYSLHEADGTVRIVDYTADKINGFNAVVHKAGVAKHPQSGLHH</sequence>